<evidence type="ECO:0000313" key="2">
    <source>
        <dbReference type="EMBL" id="SEF11514.1"/>
    </source>
</evidence>
<protein>
    <submittedName>
        <fullName evidence="2">Nucleotide-binding universal stress protein, UspA family</fullName>
    </submittedName>
</protein>
<dbReference type="RefSeq" id="WP_074713552.1">
    <property type="nucleotide sequence ID" value="NZ_FNTV01000002.1"/>
</dbReference>
<dbReference type="Gene3D" id="3.40.50.620">
    <property type="entry name" value="HUPs"/>
    <property type="match status" value="1"/>
</dbReference>
<evidence type="ECO:0000313" key="3">
    <source>
        <dbReference type="Proteomes" id="UP000182725"/>
    </source>
</evidence>
<feature type="domain" description="UspA" evidence="1">
    <location>
        <begin position="15"/>
        <end position="160"/>
    </location>
</feature>
<evidence type="ECO:0000259" key="1">
    <source>
        <dbReference type="Pfam" id="PF00582"/>
    </source>
</evidence>
<proteinExistence type="predicted"/>
<dbReference type="EMBL" id="FNTV01000002">
    <property type="protein sequence ID" value="SEF11514.1"/>
    <property type="molecule type" value="Genomic_DNA"/>
</dbReference>
<reference evidence="2 3" key="1">
    <citation type="submission" date="2016-10" db="EMBL/GenBank/DDBJ databases">
        <authorList>
            <person name="de Groot N.N."/>
        </authorList>
    </citation>
    <scope>NUCLEOTIDE SEQUENCE [LARGE SCALE GENOMIC DNA]</scope>
    <source>
        <strain evidence="2 3">DSM 22274</strain>
    </source>
</reference>
<sequence length="173" mass="18161">MSEQAARAGFSGSPVIVGVIPDQDPRVWARALELAHSQSAPLIAAFVDPASYLIEWTPGNRVLPISLEPVIEPEDETSISAAEIKDSLATAAAGHDVDWTLRIIGGDPALALGRLAAAVGASTIVIGARRPGFMAKVDELVSGSLIHRLLTTQTVPVLGVPSPEVQRHFHSHG</sequence>
<organism evidence="2 3">
    <name type="scientific">Arthrobacter alpinus</name>
    <dbReference type="NCBI Taxonomy" id="656366"/>
    <lineage>
        <taxon>Bacteria</taxon>
        <taxon>Bacillati</taxon>
        <taxon>Actinomycetota</taxon>
        <taxon>Actinomycetes</taxon>
        <taxon>Micrococcales</taxon>
        <taxon>Micrococcaceae</taxon>
        <taxon>Arthrobacter</taxon>
    </lineage>
</organism>
<dbReference type="InterPro" id="IPR006016">
    <property type="entry name" value="UspA"/>
</dbReference>
<dbReference type="Pfam" id="PF00582">
    <property type="entry name" value="Usp"/>
    <property type="match status" value="1"/>
</dbReference>
<dbReference type="SUPFAM" id="SSF52402">
    <property type="entry name" value="Adenine nucleotide alpha hydrolases-like"/>
    <property type="match status" value="1"/>
</dbReference>
<gene>
    <name evidence="2" type="ORF">SAMN04489740_4111</name>
</gene>
<name>A0A1H5PD52_9MICC</name>
<accession>A0A1H5PD52</accession>
<dbReference type="InterPro" id="IPR014729">
    <property type="entry name" value="Rossmann-like_a/b/a_fold"/>
</dbReference>
<dbReference type="AlphaFoldDB" id="A0A1H5PD52"/>
<dbReference type="Proteomes" id="UP000182725">
    <property type="component" value="Unassembled WGS sequence"/>
</dbReference>